<keyword evidence="1" id="KW-0472">Membrane</keyword>
<dbReference type="AlphaFoldDB" id="A0A645BKM1"/>
<dbReference type="Pfam" id="PF10066">
    <property type="entry name" value="DUF2304"/>
    <property type="match status" value="1"/>
</dbReference>
<keyword evidence="1" id="KW-1133">Transmembrane helix</keyword>
<evidence type="ECO:0000256" key="1">
    <source>
        <dbReference type="SAM" id="Phobius"/>
    </source>
</evidence>
<keyword evidence="1" id="KW-0812">Transmembrane</keyword>
<feature type="transmembrane region" description="Helical" evidence="1">
    <location>
        <begin position="68"/>
        <end position="86"/>
    </location>
</feature>
<proteinExistence type="predicted"/>
<sequence>MSIFQIFASLFALFMLYWVRSNQKRGNLSAVEASFWLSVWAIFIILSLFPNLLLGVANLFHFARVFDLLVVGAFMVITILFFQVYLKSNKTEKKLERIVREHAIKKVNK</sequence>
<dbReference type="InterPro" id="IPR019277">
    <property type="entry name" value="DUF2304"/>
</dbReference>
<name>A0A645BKM1_9ZZZZ</name>
<feature type="transmembrane region" description="Helical" evidence="1">
    <location>
        <begin position="37"/>
        <end position="56"/>
    </location>
</feature>
<evidence type="ECO:0000313" key="2">
    <source>
        <dbReference type="EMBL" id="MPM63773.1"/>
    </source>
</evidence>
<gene>
    <name evidence="2" type="ORF">SDC9_110657</name>
</gene>
<accession>A0A645BKM1</accession>
<organism evidence="2">
    <name type="scientific">bioreactor metagenome</name>
    <dbReference type="NCBI Taxonomy" id="1076179"/>
    <lineage>
        <taxon>unclassified sequences</taxon>
        <taxon>metagenomes</taxon>
        <taxon>ecological metagenomes</taxon>
    </lineage>
</organism>
<comment type="caution">
    <text evidence="2">The sequence shown here is derived from an EMBL/GenBank/DDBJ whole genome shotgun (WGS) entry which is preliminary data.</text>
</comment>
<reference evidence="2" key="1">
    <citation type="submission" date="2019-08" db="EMBL/GenBank/DDBJ databases">
        <authorList>
            <person name="Kucharzyk K."/>
            <person name="Murdoch R.W."/>
            <person name="Higgins S."/>
            <person name="Loffler F."/>
        </authorList>
    </citation>
    <scope>NUCLEOTIDE SEQUENCE</scope>
</reference>
<protein>
    <recommendedName>
        <fullName evidence="3">DUF2304 domain-containing protein</fullName>
    </recommendedName>
</protein>
<dbReference type="EMBL" id="VSSQ01019596">
    <property type="protein sequence ID" value="MPM63773.1"/>
    <property type="molecule type" value="Genomic_DNA"/>
</dbReference>
<evidence type="ECO:0008006" key="3">
    <source>
        <dbReference type="Google" id="ProtNLM"/>
    </source>
</evidence>